<accession>A0A317F5P2</accession>
<evidence type="ECO:0000313" key="5">
    <source>
        <dbReference type="EMBL" id="PWS33367.1"/>
    </source>
</evidence>
<keyword evidence="2" id="KW-0238">DNA-binding</keyword>
<sequence length="86" mass="9955">MMNEPKIKSALYTKMPAELRRVKIFSSRELEILRLLAEGLDSKQIGEVLYLSTLTVRKHRQNMQIRHRCSNTAALISFAFRSGFLT</sequence>
<dbReference type="InterPro" id="IPR016032">
    <property type="entry name" value="Sig_transdc_resp-reg_C-effctor"/>
</dbReference>
<gene>
    <name evidence="5" type="ORF">DF947_01705</name>
</gene>
<evidence type="ECO:0000259" key="4">
    <source>
        <dbReference type="PROSITE" id="PS50043"/>
    </source>
</evidence>
<dbReference type="PRINTS" id="PR00038">
    <property type="entry name" value="HTHLUXR"/>
</dbReference>
<dbReference type="SMART" id="SM00421">
    <property type="entry name" value="HTH_LUXR"/>
    <property type="match status" value="1"/>
</dbReference>
<dbReference type="Pfam" id="PF00196">
    <property type="entry name" value="GerE"/>
    <property type="match status" value="1"/>
</dbReference>
<dbReference type="Gene3D" id="1.10.10.10">
    <property type="entry name" value="Winged helix-like DNA-binding domain superfamily/Winged helix DNA-binding domain"/>
    <property type="match status" value="1"/>
</dbReference>
<evidence type="ECO:0000256" key="1">
    <source>
        <dbReference type="ARBA" id="ARBA00023015"/>
    </source>
</evidence>
<dbReference type="InterPro" id="IPR036388">
    <property type="entry name" value="WH-like_DNA-bd_sf"/>
</dbReference>
<dbReference type="InterPro" id="IPR000792">
    <property type="entry name" value="Tscrpt_reg_LuxR_C"/>
</dbReference>
<organism evidence="5 6">
    <name type="scientific">Pedobacter paludis</name>
    <dbReference type="NCBI Taxonomy" id="2203212"/>
    <lineage>
        <taxon>Bacteria</taxon>
        <taxon>Pseudomonadati</taxon>
        <taxon>Bacteroidota</taxon>
        <taxon>Sphingobacteriia</taxon>
        <taxon>Sphingobacteriales</taxon>
        <taxon>Sphingobacteriaceae</taxon>
        <taxon>Pedobacter</taxon>
    </lineage>
</organism>
<dbReference type="GO" id="GO:0003677">
    <property type="term" value="F:DNA binding"/>
    <property type="evidence" value="ECO:0007669"/>
    <property type="project" value="UniProtKB-KW"/>
</dbReference>
<keyword evidence="1" id="KW-0805">Transcription regulation</keyword>
<dbReference type="PROSITE" id="PS00622">
    <property type="entry name" value="HTH_LUXR_1"/>
    <property type="match status" value="1"/>
</dbReference>
<evidence type="ECO:0000256" key="2">
    <source>
        <dbReference type="ARBA" id="ARBA00023125"/>
    </source>
</evidence>
<dbReference type="SUPFAM" id="SSF46894">
    <property type="entry name" value="C-terminal effector domain of the bipartite response regulators"/>
    <property type="match status" value="1"/>
</dbReference>
<dbReference type="EMBL" id="QGNY01000001">
    <property type="protein sequence ID" value="PWS33367.1"/>
    <property type="molecule type" value="Genomic_DNA"/>
</dbReference>
<dbReference type="PANTHER" id="PTHR44688">
    <property type="entry name" value="DNA-BINDING TRANSCRIPTIONAL ACTIVATOR DEVR_DOSR"/>
    <property type="match status" value="1"/>
</dbReference>
<dbReference type="PROSITE" id="PS50043">
    <property type="entry name" value="HTH_LUXR_2"/>
    <property type="match status" value="1"/>
</dbReference>
<keyword evidence="6" id="KW-1185">Reference proteome</keyword>
<dbReference type="GO" id="GO:0006355">
    <property type="term" value="P:regulation of DNA-templated transcription"/>
    <property type="evidence" value="ECO:0007669"/>
    <property type="project" value="InterPro"/>
</dbReference>
<feature type="domain" description="HTH luxR-type" evidence="4">
    <location>
        <begin position="18"/>
        <end position="83"/>
    </location>
</feature>
<dbReference type="CDD" id="cd06170">
    <property type="entry name" value="LuxR_C_like"/>
    <property type="match status" value="1"/>
</dbReference>
<protein>
    <recommendedName>
        <fullName evidence="4">HTH luxR-type domain-containing protein</fullName>
    </recommendedName>
</protein>
<reference evidence="6" key="1">
    <citation type="submission" date="2018-05" db="EMBL/GenBank/DDBJ databases">
        <title>Pedobacter paludis sp. nov., isolated from wetland soil.</title>
        <authorList>
            <person name="Zhang Y."/>
        </authorList>
    </citation>
    <scope>NUCLEOTIDE SEQUENCE [LARGE SCALE GENOMIC DNA]</scope>
    <source>
        <strain evidence="6">R-8</strain>
    </source>
</reference>
<evidence type="ECO:0000313" key="6">
    <source>
        <dbReference type="Proteomes" id="UP000245391"/>
    </source>
</evidence>
<comment type="caution">
    <text evidence="5">The sequence shown here is derived from an EMBL/GenBank/DDBJ whole genome shotgun (WGS) entry which is preliminary data.</text>
</comment>
<dbReference type="PANTHER" id="PTHR44688:SF16">
    <property type="entry name" value="DNA-BINDING TRANSCRIPTIONAL ACTIVATOR DEVR_DOSR"/>
    <property type="match status" value="1"/>
</dbReference>
<name>A0A317F5P2_9SPHI</name>
<proteinExistence type="predicted"/>
<dbReference type="Proteomes" id="UP000245391">
    <property type="component" value="Unassembled WGS sequence"/>
</dbReference>
<evidence type="ECO:0000256" key="3">
    <source>
        <dbReference type="ARBA" id="ARBA00023163"/>
    </source>
</evidence>
<keyword evidence="3" id="KW-0804">Transcription</keyword>
<dbReference type="AlphaFoldDB" id="A0A317F5P2"/>